<dbReference type="RefSeq" id="WP_159392710.1">
    <property type="nucleotide sequence ID" value="NZ_CABFPH010000014.1"/>
</dbReference>
<sequence>MPRYVEDLDRNRDDDDGQVREFLCPWCNEALDLGEGVFLERHPERLFVCIDCACSS</sequence>
<reference evidence="1 2" key="1">
    <citation type="submission" date="2019-06" db="EMBL/GenBank/DDBJ databases">
        <authorList>
            <person name="Rodrigo-Torres L."/>
            <person name="Arahal R. D."/>
            <person name="Lucena T."/>
        </authorList>
    </citation>
    <scope>NUCLEOTIDE SEQUENCE [LARGE SCALE GENOMIC DNA]</scope>
    <source>
        <strain evidence="1 2">SB0023/3</strain>
    </source>
</reference>
<name>A0A509E9L6_9HYPH</name>
<dbReference type="AlphaFoldDB" id="A0A509E9L6"/>
<protein>
    <submittedName>
        <fullName evidence="1">Uncharacterized protein</fullName>
    </submittedName>
</protein>
<keyword evidence="2" id="KW-1185">Reference proteome</keyword>
<evidence type="ECO:0000313" key="2">
    <source>
        <dbReference type="Proteomes" id="UP000410984"/>
    </source>
</evidence>
<organism evidence="1 2">
    <name type="scientific">Methylobacterium symbioticum</name>
    <dbReference type="NCBI Taxonomy" id="2584084"/>
    <lineage>
        <taxon>Bacteria</taxon>
        <taxon>Pseudomonadati</taxon>
        <taxon>Pseudomonadota</taxon>
        <taxon>Alphaproteobacteria</taxon>
        <taxon>Hyphomicrobiales</taxon>
        <taxon>Methylobacteriaceae</taxon>
        <taxon>Methylobacterium</taxon>
    </lineage>
</organism>
<accession>A0A509E9L6</accession>
<dbReference type="Proteomes" id="UP000410984">
    <property type="component" value="Unassembled WGS sequence"/>
</dbReference>
<proteinExistence type="predicted"/>
<dbReference type="EMBL" id="CABFPH010000014">
    <property type="protein sequence ID" value="VUD70870.1"/>
    <property type="molecule type" value="Genomic_DNA"/>
</dbReference>
<evidence type="ECO:0000313" key="1">
    <source>
        <dbReference type="EMBL" id="VUD70870.1"/>
    </source>
</evidence>
<gene>
    <name evidence="1" type="ORF">MET9862_01444</name>
</gene>